<feature type="transmembrane region" description="Helical" evidence="4">
    <location>
        <begin position="28"/>
        <end position="50"/>
    </location>
</feature>
<proteinExistence type="predicted"/>
<keyword evidence="7" id="KW-1185">Reference proteome</keyword>
<dbReference type="InterPro" id="IPR018060">
    <property type="entry name" value="HTH_AraC"/>
</dbReference>
<reference evidence="6 7" key="1">
    <citation type="submission" date="2019-11" db="EMBL/GenBank/DDBJ databases">
        <authorList>
            <person name="Zheng R.K."/>
            <person name="Sun C.M."/>
        </authorList>
    </citation>
    <scope>NUCLEOTIDE SEQUENCE [LARGE SCALE GENOMIC DNA]</scope>
    <source>
        <strain evidence="6 7">WC007</strain>
    </source>
</reference>
<evidence type="ECO:0000256" key="4">
    <source>
        <dbReference type="SAM" id="Phobius"/>
    </source>
</evidence>
<dbReference type="PRINTS" id="PR00032">
    <property type="entry name" value="HTHARAC"/>
</dbReference>
<evidence type="ECO:0000256" key="1">
    <source>
        <dbReference type="ARBA" id="ARBA00023015"/>
    </source>
</evidence>
<evidence type="ECO:0000313" key="7">
    <source>
        <dbReference type="Proteomes" id="UP000428260"/>
    </source>
</evidence>
<keyword evidence="3" id="KW-0804">Transcription</keyword>
<dbReference type="PANTHER" id="PTHR43280:SF29">
    <property type="entry name" value="ARAC-FAMILY TRANSCRIPTIONAL REGULATOR"/>
    <property type="match status" value="1"/>
</dbReference>
<dbReference type="GO" id="GO:0003700">
    <property type="term" value="F:DNA-binding transcription factor activity"/>
    <property type="evidence" value="ECO:0007669"/>
    <property type="project" value="InterPro"/>
</dbReference>
<keyword evidence="1" id="KW-0805">Transcription regulation</keyword>
<keyword evidence="2" id="KW-0238">DNA-binding</keyword>
<keyword evidence="4" id="KW-0472">Membrane</keyword>
<evidence type="ECO:0000313" key="6">
    <source>
        <dbReference type="EMBL" id="QGY44067.1"/>
    </source>
</evidence>
<feature type="transmembrane region" description="Helical" evidence="4">
    <location>
        <begin position="129"/>
        <end position="150"/>
    </location>
</feature>
<keyword evidence="4" id="KW-0812">Transmembrane</keyword>
<feature type="transmembrane region" description="Helical" evidence="4">
    <location>
        <begin position="6"/>
        <end position="21"/>
    </location>
</feature>
<accession>A0A6I6JV55</accession>
<feature type="domain" description="HTH araC/xylS-type" evidence="5">
    <location>
        <begin position="258"/>
        <end position="362"/>
    </location>
</feature>
<evidence type="ECO:0000256" key="3">
    <source>
        <dbReference type="ARBA" id="ARBA00023163"/>
    </source>
</evidence>
<dbReference type="InterPro" id="IPR018062">
    <property type="entry name" value="HTH_AraC-typ_CS"/>
</dbReference>
<evidence type="ECO:0000259" key="5">
    <source>
        <dbReference type="PROSITE" id="PS01124"/>
    </source>
</evidence>
<dbReference type="EMBL" id="CP046401">
    <property type="protein sequence ID" value="QGY44067.1"/>
    <property type="molecule type" value="Genomic_DNA"/>
</dbReference>
<dbReference type="PROSITE" id="PS00041">
    <property type="entry name" value="HTH_ARAC_FAMILY_1"/>
    <property type="match status" value="1"/>
</dbReference>
<dbReference type="Gene3D" id="1.10.10.60">
    <property type="entry name" value="Homeodomain-like"/>
    <property type="match status" value="1"/>
</dbReference>
<keyword evidence="4" id="KW-1133">Transmembrane helix</keyword>
<dbReference type="KEGG" id="mcos:GM418_10485"/>
<dbReference type="GO" id="GO:0043565">
    <property type="term" value="F:sequence-specific DNA binding"/>
    <property type="evidence" value="ECO:0007669"/>
    <property type="project" value="InterPro"/>
</dbReference>
<dbReference type="Pfam" id="PF12833">
    <property type="entry name" value="HTH_18"/>
    <property type="match status" value="1"/>
</dbReference>
<feature type="transmembrane region" description="Helical" evidence="4">
    <location>
        <begin position="171"/>
        <end position="192"/>
    </location>
</feature>
<dbReference type="InterPro" id="IPR009057">
    <property type="entry name" value="Homeodomain-like_sf"/>
</dbReference>
<dbReference type="RefSeq" id="WP_158865816.1">
    <property type="nucleotide sequence ID" value="NZ_CP046401.1"/>
</dbReference>
<dbReference type="SMART" id="SM00342">
    <property type="entry name" value="HTH_ARAC"/>
    <property type="match status" value="1"/>
</dbReference>
<feature type="transmembrane region" description="Helical" evidence="4">
    <location>
        <begin position="88"/>
        <end position="106"/>
    </location>
</feature>
<gene>
    <name evidence="6" type="ORF">GM418_10485</name>
</gene>
<protein>
    <submittedName>
        <fullName evidence="6">Helix-turn-helix domain-containing protein</fullName>
    </submittedName>
</protein>
<name>A0A6I6JV55_9BACT</name>
<evidence type="ECO:0000256" key="2">
    <source>
        <dbReference type="ARBA" id="ARBA00023125"/>
    </source>
</evidence>
<sequence length="365" mass="42640">MVKTISLIGFIQAIFGILIFVSKRPKHLSFTIITFWLFIIAISLGTKLLPFDTVEYLKFGVFPILFSHGPLLYLYVNSLVNENFKLNWKHLLHTLPIFIIGIQRSLGNQVSMNSSPDLSENPNYIYNNIYYALLIISVVTYWILSIQLILKHRKSIPYFFSNYTAKNTLNWLILLIVVFLFLIVIELFISYIEKLMNTKFTELSSIHINLTIFTFMLVFFGIKQTAIYKKQKISLSDSVKTKNTQAALNERQEKDLNKEIIQYLKTKKPYTNPDYSLQMMVEDLNVPRYKISHVINASQKKNFFKFINEFRVKEVKEKLADPLYKHYTLLGIALECGFNSKTSFNRIFKEETGVTPSHYKKSLQL</sequence>
<feature type="transmembrane region" description="Helical" evidence="4">
    <location>
        <begin position="56"/>
        <end position="76"/>
    </location>
</feature>
<dbReference type="AlphaFoldDB" id="A0A6I6JV55"/>
<dbReference type="InterPro" id="IPR020449">
    <property type="entry name" value="Tscrpt_reg_AraC-type_HTH"/>
</dbReference>
<feature type="transmembrane region" description="Helical" evidence="4">
    <location>
        <begin position="204"/>
        <end position="222"/>
    </location>
</feature>
<dbReference type="Proteomes" id="UP000428260">
    <property type="component" value="Chromosome"/>
</dbReference>
<dbReference type="PROSITE" id="PS01124">
    <property type="entry name" value="HTH_ARAC_FAMILY_2"/>
    <property type="match status" value="1"/>
</dbReference>
<organism evidence="6 7">
    <name type="scientific">Maribellus comscasis</name>
    <dbReference type="NCBI Taxonomy" id="2681766"/>
    <lineage>
        <taxon>Bacteria</taxon>
        <taxon>Pseudomonadati</taxon>
        <taxon>Bacteroidota</taxon>
        <taxon>Bacteroidia</taxon>
        <taxon>Marinilabiliales</taxon>
        <taxon>Prolixibacteraceae</taxon>
        <taxon>Maribellus</taxon>
    </lineage>
</organism>
<dbReference type="PANTHER" id="PTHR43280">
    <property type="entry name" value="ARAC-FAMILY TRANSCRIPTIONAL REGULATOR"/>
    <property type="match status" value="1"/>
</dbReference>
<dbReference type="SUPFAM" id="SSF46689">
    <property type="entry name" value="Homeodomain-like"/>
    <property type="match status" value="1"/>
</dbReference>